<dbReference type="EMBL" id="QMQB01000012">
    <property type="protein sequence ID" value="RLE15040.1"/>
    <property type="molecule type" value="Genomic_DNA"/>
</dbReference>
<evidence type="ECO:0000256" key="2">
    <source>
        <dbReference type="ARBA" id="ARBA00015195"/>
    </source>
</evidence>
<organism evidence="10 11">
    <name type="scientific">Aerophobetes bacterium</name>
    <dbReference type="NCBI Taxonomy" id="2030807"/>
    <lineage>
        <taxon>Bacteria</taxon>
        <taxon>Candidatus Aerophobota</taxon>
    </lineage>
</organism>
<keyword evidence="3" id="KW-0963">Cytoplasm</keyword>
<comment type="subcellular location">
    <subcellularLocation>
        <location evidence="1">Cytoplasm</location>
    </subcellularLocation>
</comment>
<protein>
    <recommendedName>
        <fullName evidence="2">Cell division protein ZapA</fullName>
    </recommendedName>
    <alternativeName>
        <fullName evidence="9">Z ring-associated protein ZapA</fullName>
    </alternativeName>
</protein>
<dbReference type="InterPro" id="IPR053712">
    <property type="entry name" value="Bac_CellDiv_Activator"/>
</dbReference>
<keyword evidence="5" id="KW-0717">Septation</keyword>
<keyword evidence="4 10" id="KW-0132">Cell division</keyword>
<dbReference type="AlphaFoldDB" id="A0A662DGX7"/>
<comment type="subunit">
    <text evidence="8">Homodimer. Interacts with FtsZ.</text>
</comment>
<dbReference type="GO" id="GO:0030428">
    <property type="term" value="C:cell septum"/>
    <property type="evidence" value="ECO:0007669"/>
    <property type="project" value="TreeGrafter"/>
</dbReference>
<sequence length="89" mass="10223">MGVKVTIYNREYNLKSDSEEDEYSLRQIAAYVDERIREIASSTPDKSFDQICVLACLNLAAEIFSLKQKNLKAKQKLKQLLDKLTIKVP</sequence>
<evidence type="ECO:0000256" key="4">
    <source>
        <dbReference type="ARBA" id="ARBA00022618"/>
    </source>
</evidence>
<proteinExistence type="predicted"/>
<evidence type="ECO:0000256" key="7">
    <source>
        <dbReference type="ARBA" id="ARBA00024910"/>
    </source>
</evidence>
<name>A0A662DGX7_UNCAE</name>
<dbReference type="InterPro" id="IPR007838">
    <property type="entry name" value="Cell_div_ZapA-like"/>
</dbReference>
<dbReference type="GO" id="GO:0000917">
    <property type="term" value="P:division septum assembly"/>
    <property type="evidence" value="ECO:0007669"/>
    <property type="project" value="UniProtKB-KW"/>
</dbReference>
<dbReference type="PANTHER" id="PTHR34981:SF1">
    <property type="entry name" value="CELL DIVISION PROTEIN ZAPA"/>
    <property type="match status" value="1"/>
</dbReference>
<evidence type="ECO:0000256" key="1">
    <source>
        <dbReference type="ARBA" id="ARBA00004496"/>
    </source>
</evidence>
<evidence type="ECO:0000313" key="10">
    <source>
        <dbReference type="EMBL" id="RLE15040.1"/>
    </source>
</evidence>
<dbReference type="GO" id="GO:0043093">
    <property type="term" value="P:FtsZ-dependent cytokinesis"/>
    <property type="evidence" value="ECO:0007669"/>
    <property type="project" value="TreeGrafter"/>
</dbReference>
<dbReference type="GO" id="GO:0032153">
    <property type="term" value="C:cell division site"/>
    <property type="evidence" value="ECO:0007669"/>
    <property type="project" value="TreeGrafter"/>
</dbReference>
<evidence type="ECO:0000256" key="5">
    <source>
        <dbReference type="ARBA" id="ARBA00023210"/>
    </source>
</evidence>
<comment type="function">
    <text evidence="7">Activator of cell division through the inhibition of FtsZ GTPase activity, therefore promoting FtsZ assembly into bundles of protofilaments necessary for the formation of the division Z ring. It is recruited early at mid-cell but it is not essential for cell division.</text>
</comment>
<comment type="caution">
    <text evidence="10">The sequence shown here is derived from an EMBL/GenBank/DDBJ whole genome shotgun (WGS) entry which is preliminary data.</text>
</comment>
<evidence type="ECO:0000256" key="9">
    <source>
        <dbReference type="ARBA" id="ARBA00033158"/>
    </source>
</evidence>
<dbReference type="Gene3D" id="6.10.250.790">
    <property type="match status" value="1"/>
</dbReference>
<dbReference type="GO" id="GO:0000921">
    <property type="term" value="P:septin ring assembly"/>
    <property type="evidence" value="ECO:0007669"/>
    <property type="project" value="TreeGrafter"/>
</dbReference>
<accession>A0A662DGX7</accession>
<dbReference type="InterPro" id="IPR036192">
    <property type="entry name" value="Cell_div_ZapA-like_sf"/>
</dbReference>
<evidence type="ECO:0000256" key="8">
    <source>
        <dbReference type="ARBA" id="ARBA00026068"/>
    </source>
</evidence>
<evidence type="ECO:0000313" key="11">
    <source>
        <dbReference type="Proteomes" id="UP000267654"/>
    </source>
</evidence>
<evidence type="ECO:0000256" key="3">
    <source>
        <dbReference type="ARBA" id="ARBA00022490"/>
    </source>
</evidence>
<dbReference type="GO" id="GO:0005829">
    <property type="term" value="C:cytosol"/>
    <property type="evidence" value="ECO:0007669"/>
    <property type="project" value="TreeGrafter"/>
</dbReference>
<reference evidence="10 11" key="1">
    <citation type="submission" date="2018-06" db="EMBL/GenBank/DDBJ databases">
        <title>Extensive metabolic versatility and redundancy in microbially diverse, dynamic hydrothermal sediments.</title>
        <authorList>
            <person name="Dombrowski N."/>
            <person name="Teske A."/>
            <person name="Baker B.J."/>
        </authorList>
    </citation>
    <scope>NUCLEOTIDE SEQUENCE [LARGE SCALE GENOMIC DNA]</scope>
    <source>
        <strain evidence="10">B19_G9</strain>
    </source>
</reference>
<dbReference type="Proteomes" id="UP000267654">
    <property type="component" value="Unassembled WGS sequence"/>
</dbReference>
<keyword evidence="6" id="KW-0131">Cell cycle</keyword>
<dbReference type="SUPFAM" id="SSF102829">
    <property type="entry name" value="Cell division protein ZapA-like"/>
    <property type="match status" value="1"/>
</dbReference>
<dbReference type="PANTHER" id="PTHR34981">
    <property type="entry name" value="CELL DIVISION PROTEIN ZAPA"/>
    <property type="match status" value="1"/>
</dbReference>
<gene>
    <name evidence="10" type="ORF">DRI96_00530</name>
</gene>
<evidence type="ECO:0000256" key="6">
    <source>
        <dbReference type="ARBA" id="ARBA00023306"/>
    </source>
</evidence>
<dbReference type="Pfam" id="PF05164">
    <property type="entry name" value="ZapA"/>
    <property type="match status" value="1"/>
</dbReference>